<evidence type="ECO:0000313" key="3">
    <source>
        <dbReference type="Proteomes" id="UP000263900"/>
    </source>
</evidence>
<name>A0A3B7MT79_9BACT</name>
<feature type="chain" id="PRO_5017632215" description="Lipoprotein" evidence="1">
    <location>
        <begin position="23"/>
        <end position="173"/>
    </location>
</feature>
<sequence length="173" mass="18776">MTTNLKKSFLPLALLMTGAVCLSLFLASCGGGPKDGVWIPNPVDTSELGIRDHFIPQDSITAYRKRYDAIRDTLQVAMPSLFIPFSEAYNKRSLLELMKDPTCVGLRVYYGATAVKSDGKQDLRLILVGVDKLGKDVFVKKFSSADGKVGDDPPSGGFEYGQCAPPCYDEGGK</sequence>
<dbReference type="OrthoDB" id="674820at2"/>
<keyword evidence="3" id="KW-1185">Reference proteome</keyword>
<proteinExistence type="predicted"/>
<accession>A0A3B7MT79</accession>
<feature type="signal peptide" evidence="1">
    <location>
        <begin position="1"/>
        <end position="22"/>
    </location>
</feature>
<gene>
    <name evidence="2" type="ORF">D3H65_25185</name>
</gene>
<organism evidence="2 3">
    <name type="scientific">Paraflavitalea soli</name>
    <dbReference type="NCBI Taxonomy" id="2315862"/>
    <lineage>
        <taxon>Bacteria</taxon>
        <taxon>Pseudomonadati</taxon>
        <taxon>Bacteroidota</taxon>
        <taxon>Chitinophagia</taxon>
        <taxon>Chitinophagales</taxon>
        <taxon>Chitinophagaceae</taxon>
        <taxon>Paraflavitalea</taxon>
    </lineage>
</organism>
<evidence type="ECO:0000256" key="1">
    <source>
        <dbReference type="SAM" id="SignalP"/>
    </source>
</evidence>
<keyword evidence="1" id="KW-0732">Signal</keyword>
<evidence type="ECO:0008006" key="4">
    <source>
        <dbReference type="Google" id="ProtNLM"/>
    </source>
</evidence>
<dbReference type="Proteomes" id="UP000263900">
    <property type="component" value="Chromosome"/>
</dbReference>
<dbReference type="EMBL" id="CP032157">
    <property type="protein sequence ID" value="AXY77077.1"/>
    <property type="molecule type" value="Genomic_DNA"/>
</dbReference>
<dbReference type="AlphaFoldDB" id="A0A3B7MT79"/>
<protein>
    <recommendedName>
        <fullName evidence="4">Lipoprotein</fullName>
    </recommendedName>
</protein>
<dbReference type="PROSITE" id="PS51257">
    <property type="entry name" value="PROKAR_LIPOPROTEIN"/>
    <property type="match status" value="1"/>
</dbReference>
<reference evidence="2 3" key="1">
    <citation type="submission" date="2018-09" db="EMBL/GenBank/DDBJ databases">
        <title>Genome sequencing of strain 6GH32-13.</title>
        <authorList>
            <person name="Weon H.-Y."/>
            <person name="Heo J."/>
            <person name="Kwon S.-W."/>
        </authorList>
    </citation>
    <scope>NUCLEOTIDE SEQUENCE [LARGE SCALE GENOMIC DNA]</scope>
    <source>
        <strain evidence="2 3">5GH32-13</strain>
    </source>
</reference>
<dbReference type="RefSeq" id="WP_119052953.1">
    <property type="nucleotide sequence ID" value="NZ_CP032157.1"/>
</dbReference>
<evidence type="ECO:0000313" key="2">
    <source>
        <dbReference type="EMBL" id="AXY77077.1"/>
    </source>
</evidence>
<dbReference type="KEGG" id="pseg:D3H65_25185"/>